<proteinExistence type="predicted"/>
<keyword evidence="2" id="KW-0472">Membrane</keyword>
<evidence type="ECO:0000313" key="5">
    <source>
        <dbReference type="Proteomes" id="UP000255082"/>
    </source>
</evidence>
<feature type="transmembrane region" description="Helical" evidence="2">
    <location>
        <begin position="122"/>
        <end position="143"/>
    </location>
</feature>
<evidence type="ECO:0000256" key="2">
    <source>
        <dbReference type="SAM" id="Phobius"/>
    </source>
</evidence>
<organism evidence="4 5">
    <name type="scientific">Nocardia africana</name>
    <dbReference type="NCBI Taxonomy" id="134964"/>
    <lineage>
        <taxon>Bacteria</taxon>
        <taxon>Bacillati</taxon>
        <taxon>Actinomycetota</taxon>
        <taxon>Actinomycetes</taxon>
        <taxon>Mycobacteriales</taxon>
        <taxon>Nocardiaceae</taxon>
        <taxon>Nocardia</taxon>
    </lineage>
</organism>
<dbReference type="RefSeq" id="WP_128145087.1">
    <property type="nucleotide sequence ID" value="NZ_UGRU01000001.1"/>
</dbReference>
<protein>
    <recommendedName>
        <fullName evidence="3">Anti-sigma-D factor RsdA sigma factor binding region domain-containing protein</fullName>
    </recommendedName>
</protein>
<evidence type="ECO:0000256" key="1">
    <source>
        <dbReference type="SAM" id="MobiDB-lite"/>
    </source>
</evidence>
<dbReference type="Pfam" id="PF16751">
    <property type="entry name" value="RsdA_SigD_bd"/>
    <property type="match status" value="1"/>
</dbReference>
<evidence type="ECO:0000259" key="3">
    <source>
        <dbReference type="Pfam" id="PF16751"/>
    </source>
</evidence>
<feature type="compositionally biased region" description="Low complexity" evidence="1">
    <location>
        <begin position="242"/>
        <end position="255"/>
    </location>
</feature>
<name>A0A378WNJ9_9NOCA</name>
<evidence type="ECO:0000313" key="4">
    <source>
        <dbReference type="EMBL" id="SUA41923.1"/>
    </source>
</evidence>
<feature type="domain" description="Anti-sigma-D factor RsdA sigma factor binding region" evidence="3">
    <location>
        <begin position="38"/>
        <end position="83"/>
    </location>
</feature>
<sequence length="425" mass="45349">MARDGERGRGDWKARLGSPNSGPYAEASGESGDSGPVDIAAVRRDDALIDAIAGDGPVATDSAEEYQLASLLANWRADIVDTPMPAGPDLDAVVAAVNQEIGAREARVNAHRRGRLRLVRPLMGAAAAVAVIAGGTTAFSYGAQPGDPLWRVKEVVFSQQAQTTIAQRADDDMTKAQALIDQGHPEQAKALLESASTNTTQVDDNSRKQDLQLRWQHLLDQLKTTAPQVAAALESLEPKANTTPTTPTVVAPTTPGQSINPGQHESTGSKPSTPGPEIMRSQTAPETGANGSAPGTPGTEPGSGAKPPTQQQQPPTTAEPPTNQPPTQQQPPTNEQPPTHEQPPTNQPTANPPTSSIGGGRWSRRRSRSRPSRRSIRRRPRYRRWSCRRPVGDCTPASTRATYPIREPIADPGGRIRVFWGRCAR</sequence>
<keyword evidence="2" id="KW-0812">Transmembrane</keyword>
<feature type="compositionally biased region" description="Polar residues" evidence="1">
    <location>
        <begin position="256"/>
        <end position="272"/>
    </location>
</feature>
<feature type="region of interest" description="Disordered" evidence="1">
    <location>
        <begin position="235"/>
        <end position="381"/>
    </location>
</feature>
<feature type="compositionally biased region" description="Basic and acidic residues" evidence="1">
    <location>
        <begin position="1"/>
        <end position="14"/>
    </location>
</feature>
<reference evidence="4 5" key="1">
    <citation type="submission" date="2018-06" db="EMBL/GenBank/DDBJ databases">
        <authorList>
            <consortium name="Pathogen Informatics"/>
            <person name="Doyle S."/>
        </authorList>
    </citation>
    <scope>NUCLEOTIDE SEQUENCE [LARGE SCALE GENOMIC DNA]</scope>
    <source>
        <strain evidence="4 5">NCTC13184</strain>
    </source>
</reference>
<dbReference type="Gene3D" id="6.10.250.1300">
    <property type="match status" value="1"/>
</dbReference>
<dbReference type="OrthoDB" id="5191711at2"/>
<dbReference type="InterPro" id="IPR031928">
    <property type="entry name" value="RsdA_SigD-bd"/>
</dbReference>
<keyword evidence="2" id="KW-1133">Transmembrane helix</keyword>
<dbReference type="EMBL" id="UGRU01000001">
    <property type="protein sequence ID" value="SUA41923.1"/>
    <property type="molecule type" value="Genomic_DNA"/>
</dbReference>
<feature type="region of interest" description="Disordered" evidence="1">
    <location>
        <begin position="1"/>
        <end position="39"/>
    </location>
</feature>
<dbReference type="Proteomes" id="UP000255082">
    <property type="component" value="Unassembled WGS sequence"/>
</dbReference>
<dbReference type="AlphaFoldDB" id="A0A378WNJ9"/>
<gene>
    <name evidence="4" type="ORF">NCTC13184_01269</name>
</gene>
<accession>A0A378WNJ9</accession>
<feature type="compositionally biased region" description="Basic residues" evidence="1">
    <location>
        <begin position="362"/>
        <end position="381"/>
    </location>
</feature>
<feature type="compositionally biased region" description="Low complexity" evidence="1">
    <location>
        <begin position="307"/>
        <end position="356"/>
    </location>
</feature>